<sequence>MASKKRDAPAVPSNQRQPKRIRKAINCEPCRNSKLKCDRNRPCSGCTLRGTVAQCYPDESPTSEPVIEKEDSTLLQADLRTEIARIRQSLNVLESIIPRQGSSFAQTHSASANNAPKSPSPRKGGVYFGPTAAASAVLNVRNEVTGQPIPAEQSDSPISRNLRDPRHNADILSQVPTDFSVTEGLFAFFFENCTYFAYHLDQRSFYAAWSRARQSEYTDHLVLSTMFMVLAIASQYLPSNHPYIPRLPDVPSIIGPRWYNTAVLALRRYQRFKCAPDLDFVELLLLRMHYLSISENDCEEAWGVKCEVASAAMAMGLHRDPGSWDMSQEEITRRRWAWWNYIVIERWQAFRFGRPLAISSHHFDTRFPIDEHSDPSATVLENPLLAYLASFKLAVIIGDIVSDAVSAKPVSYDRVKDHDVALERWMESLPPDLRGDPQHIAHCLSGSSSAPLQTRQVALQSLWLRVQMYHVRFVLHRPYTNANTQTTPAMTPEMSGTAGAPGTSTIMGTTPVPTKSDSIGTKKSFEAAVHSADMVIQFLSATAQAIDSSITLSVPGHIAWSVHHVFAAAVFFSFQLIMRPDQSNRSLFRATIQTSMTVLEMLKKSQHLPQQATRALTVLYALSPLFDDDLDDRAKAEQIDAVRSLPFPCHSKPFYPRPRARATSTGGGSGGGVPTTKVRNRPADQSASNKPITTEVSSSGASVRPSSSSGPHRSTIPQPQQSTSSSSHTQLTPARLPPPSQHRVHQYSSYSQHASPSTTAENTPTPPPLAPQPDPDTTYQQRVLIMQQQQYMAQRFQQQSYPSNNAIVSRTNDSNALISARPPPSQLQTPHDRRDTPREHNGQHLRATAYRQQQFQEQHYTPEDVHHTHSAPPPHTLKPHSPSTPTPPIMQQAQTRQQLPPLMPTSHRIASASVAIASQSPQPSTHLAPNDPMWAMGMGLSESTGRWGSDIEPRSLQRPSPSPP</sequence>
<dbReference type="InterPro" id="IPR036864">
    <property type="entry name" value="Zn2-C6_fun-type_DNA-bd_sf"/>
</dbReference>
<dbReference type="SMART" id="SM00066">
    <property type="entry name" value="GAL4"/>
    <property type="match status" value="1"/>
</dbReference>
<feature type="region of interest" description="Disordered" evidence="4">
    <location>
        <begin position="650"/>
        <end position="777"/>
    </location>
</feature>
<feature type="region of interest" description="Disordered" evidence="4">
    <location>
        <begin position="485"/>
        <end position="518"/>
    </location>
</feature>
<dbReference type="CDD" id="cd12148">
    <property type="entry name" value="fungal_TF_MHR"/>
    <property type="match status" value="1"/>
</dbReference>
<dbReference type="GO" id="GO:0005634">
    <property type="term" value="C:nucleus"/>
    <property type="evidence" value="ECO:0007669"/>
    <property type="project" value="UniProtKB-SubCell"/>
</dbReference>
<dbReference type="SMART" id="SM00906">
    <property type="entry name" value="Fungal_trans"/>
    <property type="match status" value="1"/>
</dbReference>
<proteinExistence type="predicted"/>
<dbReference type="GO" id="GO:0000981">
    <property type="term" value="F:DNA-binding transcription factor activity, RNA polymerase II-specific"/>
    <property type="evidence" value="ECO:0007669"/>
    <property type="project" value="InterPro"/>
</dbReference>
<comment type="subcellular location">
    <subcellularLocation>
        <location evidence="1">Nucleus</location>
    </subcellularLocation>
</comment>
<feature type="domain" description="Zn(2)-C6 fungal-type" evidence="5">
    <location>
        <begin position="26"/>
        <end position="55"/>
    </location>
</feature>
<feature type="compositionally biased region" description="Polar residues" evidence="4">
    <location>
        <begin position="683"/>
        <end position="695"/>
    </location>
</feature>
<dbReference type="SUPFAM" id="SSF57701">
    <property type="entry name" value="Zn2/Cys6 DNA-binding domain"/>
    <property type="match status" value="1"/>
</dbReference>
<keyword evidence="3" id="KW-0539">Nucleus</keyword>
<dbReference type="GO" id="GO:0003677">
    <property type="term" value="F:DNA binding"/>
    <property type="evidence" value="ECO:0007669"/>
    <property type="project" value="InterPro"/>
</dbReference>
<dbReference type="AlphaFoldDB" id="A0A9P6DZ64"/>
<feature type="region of interest" description="Disordered" evidence="4">
    <location>
        <begin position="1"/>
        <end position="20"/>
    </location>
</feature>
<dbReference type="Gene3D" id="4.10.240.10">
    <property type="entry name" value="Zn(2)-C6 fungal-type DNA-binding domain"/>
    <property type="match status" value="1"/>
</dbReference>
<accession>A0A9P6DZ64</accession>
<dbReference type="GO" id="GO:0008270">
    <property type="term" value="F:zinc ion binding"/>
    <property type="evidence" value="ECO:0007669"/>
    <property type="project" value="InterPro"/>
</dbReference>
<dbReference type="OrthoDB" id="6780543at2759"/>
<name>A0A9P6DZ64_9AGAM</name>
<dbReference type="EMBL" id="MU128913">
    <property type="protein sequence ID" value="KAF9520221.1"/>
    <property type="molecule type" value="Genomic_DNA"/>
</dbReference>
<dbReference type="Pfam" id="PF04082">
    <property type="entry name" value="Fungal_trans"/>
    <property type="match status" value="1"/>
</dbReference>
<dbReference type="PANTHER" id="PTHR31001">
    <property type="entry name" value="UNCHARACTERIZED TRANSCRIPTIONAL REGULATORY PROTEIN"/>
    <property type="match status" value="1"/>
</dbReference>
<dbReference type="Proteomes" id="UP000886523">
    <property type="component" value="Unassembled WGS sequence"/>
</dbReference>
<feature type="compositionally biased region" description="Basic and acidic residues" evidence="4">
    <location>
        <begin position="830"/>
        <end position="841"/>
    </location>
</feature>
<keyword evidence="7" id="KW-1185">Reference proteome</keyword>
<feature type="compositionally biased region" description="Low complexity" evidence="4">
    <location>
        <begin position="696"/>
        <end position="733"/>
    </location>
</feature>
<organism evidence="6 7">
    <name type="scientific">Hydnum rufescens UP504</name>
    <dbReference type="NCBI Taxonomy" id="1448309"/>
    <lineage>
        <taxon>Eukaryota</taxon>
        <taxon>Fungi</taxon>
        <taxon>Dikarya</taxon>
        <taxon>Basidiomycota</taxon>
        <taxon>Agaricomycotina</taxon>
        <taxon>Agaricomycetes</taxon>
        <taxon>Cantharellales</taxon>
        <taxon>Hydnaceae</taxon>
        <taxon>Hydnum</taxon>
    </lineage>
</organism>
<feature type="region of interest" description="Disordered" evidence="4">
    <location>
        <begin position="104"/>
        <end position="125"/>
    </location>
</feature>
<reference evidence="6" key="1">
    <citation type="journal article" date="2020" name="Nat. Commun.">
        <title>Large-scale genome sequencing of mycorrhizal fungi provides insights into the early evolution of symbiotic traits.</title>
        <authorList>
            <person name="Miyauchi S."/>
            <person name="Kiss E."/>
            <person name="Kuo A."/>
            <person name="Drula E."/>
            <person name="Kohler A."/>
            <person name="Sanchez-Garcia M."/>
            <person name="Morin E."/>
            <person name="Andreopoulos B."/>
            <person name="Barry K.W."/>
            <person name="Bonito G."/>
            <person name="Buee M."/>
            <person name="Carver A."/>
            <person name="Chen C."/>
            <person name="Cichocki N."/>
            <person name="Clum A."/>
            <person name="Culley D."/>
            <person name="Crous P.W."/>
            <person name="Fauchery L."/>
            <person name="Girlanda M."/>
            <person name="Hayes R.D."/>
            <person name="Keri Z."/>
            <person name="LaButti K."/>
            <person name="Lipzen A."/>
            <person name="Lombard V."/>
            <person name="Magnuson J."/>
            <person name="Maillard F."/>
            <person name="Murat C."/>
            <person name="Nolan M."/>
            <person name="Ohm R.A."/>
            <person name="Pangilinan J."/>
            <person name="Pereira M.F."/>
            <person name="Perotto S."/>
            <person name="Peter M."/>
            <person name="Pfister S."/>
            <person name="Riley R."/>
            <person name="Sitrit Y."/>
            <person name="Stielow J.B."/>
            <person name="Szollosi G."/>
            <person name="Zifcakova L."/>
            <person name="Stursova M."/>
            <person name="Spatafora J.W."/>
            <person name="Tedersoo L."/>
            <person name="Vaario L.M."/>
            <person name="Yamada A."/>
            <person name="Yan M."/>
            <person name="Wang P."/>
            <person name="Xu J."/>
            <person name="Bruns T."/>
            <person name="Baldrian P."/>
            <person name="Vilgalys R."/>
            <person name="Dunand C."/>
            <person name="Henrissat B."/>
            <person name="Grigoriev I.V."/>
            <person name="Hibbett D."/>
            <person name="Nagy L.G."/>
            <person name="Martin F.M."/>
        </authorList>
    </citation>
    <scope>NUCLEOTIDE SEQUENCE</scope>
    <source>
        <strain evidence="6">UP504</strain>
    </source>
</reference>
<evidence type="ECO:0000313" key="6">
    <source>
        <dbReference type="EMBL" id="KAF9520221.1"/>
    </source>
</evidence>
<gene>
    <name evidence="6" type="ORF">BS47DRAFT_1357699</name>
</gene>
<keyword evidence="2" id="KW-0479">Metal-binding</keyword>
<dbReference type="CDD" id="cd00067">
    <property type="entry name" value="GAL4"/>
    <property type="match status" value="1"/>
</dbReference>
<feature type="compositionally biased region" description="Polar residues" evidence="4">
    <location>
        <begin position="502"/>
        <end position="518"/>
    </location>
</feature>
<dbReference type="Pfam" id="PF00172">
    <property type="entry name" value="Zn_clus"/>
    <property type="match status" value="1"/>
</dbReference>
<dbReference type="PROSITE" id="PS50048">
    <property type="entry name" value="ZN2_CY6_FUNGAL_2"/>
    <property type="match status" value="1"/>
</dbReference>
<dbReference type="GO" id="GO:0006351">
    <property type="term" value="P:DNA-templated transcription"/>
    <property type="evidence" value="ECO:0007669"/>
    <property type="project" value="InterPro"/>
</dbReference>
<comment type="caution">
    <text evidence="6">The sequence shown here is derived from an EMBL/GenBank/DDBJ whole genome shotgun (WGS) entry which is preliminary data.</text>
</comment>
<evidence type="ECO:0000256" key="3">
    <source>
        <dbReference type="ARBA" id="ARBA00023242"/>
    </source>
</evidence>
<evidence type="ECO:0000259" key="5">
    <source>
        <dbReference type="PROSITE" id="PS50048"/>
    </source>
</evidence>
<evidence type="ECO:0000256" key="2">
    <source>
        <dbReference type="ARBA" id="ARBA00022723"/>
    </source>
</evidence>
<feature type="region of interest" description="Disordered" evidence="4">
    <location>
        <begin position="859"/>
        <end position="892"/>
    </location>
</feature>
<evidence type="ECO:0000256" key="4">
    <source>
        <dbReference type="SAM" id="MobiDB-lite"/>
    </source>
</evidence>
<dbReference type="InterPro" id="IPR007219">
    <property type="entry name" value="XnlR_reg_dom"/>
</dbReference>
<dbReference type="PANTHER" id="PTHR31001:SF89">
    <property type="entry name" value="ZN(2)-C6 FUNGAL-TYPE DOMAIN-CONTAINING PROTEIN"/>
    <property type="match status" value="1"/>
</dbReference>
<feature type="region of interest" description="Disordered" evidence="4">
    <location>
        <begin position="815"/>
        <end position="841"/>
    </location>
</feature>
<feature type="region of interest" description="Disordered" evidence="4">
    <location>
        <begin position="916"/>
        <end position="964"/>
    </location>
</feature>
<dbReference type="InterPro" id="IPR050613">
    <property type="entry name" value="Sec_Metabolite_Reg"/>
</dbReference>
<protein>
    <recommendedName>
        <fullName evidence="5">Zn(2)-C6 fungal-type domain-containing protein</fullName>
    </recommendedName>
</protein>
<dbReference type="InterPro" id="IPR001138">
    <property type="entry name" value="Zn2Cys6_DnaBD"/>
</dbReference>
<feature type="compositionally biased region" description="Pro residues" evidence="4">
    <location>
        <begin position="764"/>
        <end position="774"/>
    </location>
</feature>
<evidence type="ECO:0000313" key="7">
    <source>
        <dbReference type="Proteomes" id="UP000886523"/>
    </source>
</evidence>
<feature type="compositionally biased region" description="Pro residues" evidence="4">
    <location>
        <begin position="871"/>
        <end position="888"/>
    </location>
</feature>
<evidence type="ECO:0000256" key="1">
    <source>
        <dbReference type="ARBA" id="ARBA00004123"/>
    </source>
</evidence>